<evidence type="ECO:0000313" key="1">
    <source>
        <dbReference type="EMBL" id="TFY75806.1"/>
    </source>
</evidence>
<organism evidence="1 2">
    <name type="scientific">Hericium alpestre</name>
    <dbReference type="NCBI Taxonomy" id="135208"/>
    <lineage>
        <taxon>Eukaryota</taxon>
        <taxon>Fungi</taxon>
        <taxon>Dikarya</taxon>
        <taxon>Basidiomycota</taxon>
        <taxon>Agaricomycotina</taxon>
        <taxon>Agaricomycetes</taxon>
        <taxon>Russulales</taxon>
        <taxon>Hericiaceae</taxon>
        <taxon>Hericium</taxon>
    </lineage>
</organism>
<evidence type="ECO:0000313" key="2">
    <source>
        <dbReference type="Proteomes" id="UP000298061"/>
    </source>
</evidence>
<accession>A0A4Y9ZLS4</accession>
<dbReference type="Proteomes" id="UP000298061">
    <property type="component" value="Unassembled WGS sequence"/>
</dbReference>
<dbReference type="SUPFAM" id="SSF50952">
    <property type="entry name" value="Soluble quinoprotein glucose dehydrogenase"/>
    <property type="match status" value="1"/>
</dbReference>
<dbReference type="InterPro" id="IPR011041">
    <property type="entry name" value="Quinoprot_gluc/sorb_DH_b-prop"/>
</dbReference>
<sequence>SPSGNMLLTKLTRAIKVWTEAGVCTKTIDRPKLVQSICWLPGGEGGDVVKLDLTGKVLDKYSFERLTILDVTVTRDGQRMLGVGTLLSSQDGLQPSKCRAEKQIIAYSLDKKEIEKYVVSKDVCNQ</sequence>
<dbReference type="STRING" id="135208.A0A4Y9ZLS4"/>
<name>A0A4Y9ZLS4_9AGAM</name>
<comment type="caution">
    <text evidence="1">The sequence shown here is derived from an EMBL/GenBank/DDBJ whole genome shotgun (WGS) entry which is preliminary data.</text>
</comment>
<reference evidence="1 2" key="1">
    <citation type="submission" date="2019-02" db="EMBL/GenBank/DDBJ databases">
        <title>Genome sequencing of the rare red list fungi Hericium alpestre (H. flagellum).</title>
        <authorList>
            <person name="Buettner E."/>
            <person name="Kellner H."/>
        </authorList>
    </citation>
    <scope>NUCLEOTIDE SEQUENCE [LARGE SCALE GENOMIC DNA]</scope>
    <source>
        <strain evidence="1 2">DSM 108284</strain>
    </source>
</reference>
<dbReference type="EMBL" id="SFCI01001422">
    <property type="protein sequence ID" value="TFY75806.1"/>
    <property type="molecule type" value="Genomic_DNA"/>
</dbReference>
<dbReference type="OrthoDB" id="972532at2759"/>
<dbReference type="AlphaFoldDB" id="A0A4Y9ZLS4"/>
<gene>
    <name evidence="1" type="ORF">EWM64_g8203</name>
</gene>
<proteinExistence type="predicted"/>
<feature type="non-terminal residue" evidence="1">
    <location>
        <position position="1"/>
    </location>
</feature>
<protein>
    <submittedName>
        <fullName evidence="1">Uncharacterized protein</fullName>
    </submittedName>
</protein>
<keyword evidence="2" id="KW-1185">Reference proteome</keyword>